<dbReference type="InterPro" id="IPR046357">
    <property type="entry name" value="PPIase_dom_sf"/>
</dbReference>
<comment type="caution">
    <text evidence="2">The sequence shown here is derived from an EMBL/GenBank/DDBJ whole genome shotgun (WGS) entry which is preliminary data.</text>
</comment>
<reference evidence="2" key="1">
    <citation type="submission" date="2019-08" db="EMBL/GenBank/DDBJ databases">
        <authorList>
            <person name="Kucharzyk K."/>
            <person name="Murdoch R.W."/>
            <person name="Higgins S."/>
            <person name="Loffler F."/>
        </authorList>
    </citation>
    <scope>NUCLEOTIDE SEQUENCE</scope>
</reference>
<evidence type="ECO:0000313" key="2">
    <source>
        <dbReference type="EMBL" id="MPM81332.1"/>
    </source>
</evidence>
<feature type="domain" description="PpiC" evidence="1">
    <location>
        <begin position="1"/>
        <end position="92"/>
    </location>
</feature>
<dbReference type="EC" id="5.2.1.8" evidence="2"/>
<name>A0A645CXA3_9ZZZZ</name>
<organism evidence="2">
    <name type="scientific">bioreactor metagenome</name>
    <dbReference type="NCBI Taxonomy" id="1076179"/>
    <lineage>
        <taxon>unclassified sequences</taxon>
        <taxon>metagenomes</taxon>
        <taxon>ecological metagenomes</taxon>
    </lineage>
</organism>
<keyword evidence="2" id="KW-0413">Isomerase</keyword>
<protein>
    <submittedName>
        <fullName evidence="2">Putative parvulin-type peptidyl-prolyl cis-trans isomerase</fullName>
        <ecNumber evidence="2">5.2.1.8</ecNumber>
    </submittedName>
</protein>
<dbReference type="InterPro" id="IPR050245">
    <property type="entry name" value="PrsA_foldase"/>
</dbReference>
<dbReference type="Pfam" id="PF13616">
    <property type="entry name" value="Rotamase_3"/>
    <property type="match status" value="1"/>
</dbReference>
<dbReference type="PANTHER" id="PTHR47245">
    <property type="entry name" value="PEPTIDYLPROLYL ISOMERASE"/>
    <property type="match status" value="1"/>
</dbReference>
<evidence type="ECO:0000259" key="1">
    <source>
        <dbReference type="PROSITE" id="PS50198"/>
    </source>
</evidence>
<dbReference type="InterPro" id="IPR000297">
    <property type="entry name" value="PPIase_PpiC"/>
</dbReference>
<gene>
    <name evidence="2" type="ORF">SDC9_128384</name>
</gene>
<dbReference type="PANTHER" id="PTHR47245:SF2">
    <property type="entry name" value="PEPTIDYL-PROLYL CIS-TRANS ISOMERASE HP_0175-RELATED"/>
    <property type="match status" value="1"/>
</dbReference>
<proteinExistence type="predicted"/>
<accession>A0A645CXA3</accession>
<dbReference type="GO" id="GO:0003755">
    <property type="term" value="F:peptidyl-prolyl cis-trans isomerase activity"/>
    <property type="evidence" value="ECO:0007669"/>
    <property type="project" value="UniProtKB-EC"/>
</dbReference>
<dbReference type="AlphaFoldDB" id="A0A645CXA3"/>
<dbReference type="InterPro" id="IPR023058">
    <property type="entry name" value="PPIase_PpiC_CS"/>
</dbReference>
<dbReference type="SUPFAM" id="SSF54534">
    <property type="entry name" value="FKBP-like"/>
    <property type="match status" value="1"/>
</dbReference>
<dbReference type="Gene3D" id="3.10.50.40">
    <property type="match status" value="1"/>
</dbReference>
<dbReference type="EMBL" id="VSSQ01030703">
    <property type="protein sequence ID" value="MPM81332.1"/>
    <property type="molecule type" value="Genomic_DNA"/>
</dbReference>
<dbReference type="PROSITE" id="PS01096">
    <property type="entry name" value="PPIC_PPIASE_1"/>
    <property type="match status" value="1"/>
</dbReference>
<dbReference type="PROSITE" id="PS50198">
    <property type="entry name" value="PPIC_PPIASE_2"/>
    <property type="match status" value="1"/>
</dbReference>
<sequence length="150" mass="16231">MRHILIEGDTPEAKAKAEKLLAELKGGADFAKLAEANSQDAGSAPKGGDLGFAPGSRYVPEFTKAIDGLKTNGQLSDVVKTQFGWHIIKLEDRRAARTLSYEEVAEKLKSEVTKRIVREKRLNMTNALIKDAKLNEAAIKALGEKAAAAK</sequence>